<keyword evidence="1" id="KW-0677">Repeat</keyword>
<dbReference type="PANTHER" id="PTHR44170">
    <property type="entry name" value="PROTEIN SIDEKICK"/>
    <property type="match status" value="1"/>
</dbReference>
<evidence type="ECO:0000259" key="5">
    <source>
        <dbReference type="PROSITE" id="PS50853"/>
    </source>
</evidence>
<dbReference type="GO" id="GO:0016020">
    <property type="term" value="C:membrane"/>
    <property type="evidence" value="ECO:0007669"/>
    <property type="project" value="UniProtKB-SubCell"/>
</dbReference>
<keyword evidence="2" id="KW-1015">Disulfide bond</keyword>
<dbReference type="FunFam" id="2.60.40.10:FF:000028">
    <property type="entry name" value="Neuronal cell adhesion molecule"/>
    <property type="match status" value="1"/>
</dbReference>
<feature type="compositionally biased region" description="Polar residues" evidence="3">
    <location>
        <begin position="326"/>
        <end position="335"/>
    </location>
</feature>
<sequence>MRKSFLIPDPSLQHLIIHPTTVTTLSISRASFKRASFSVTWGGFLWFAGLGLLLQHSSVSCAGEFIPRIISINKKMQLMLCFVKYVIRNITKKHQTSSELQILDAERADTGEYTCTAVNGIGRDESVIRFLVQGVPDAPSNLTVVNTTSRSICLFWEVVHSGNSRITGSIVQYQTLSDTHWNGQTSQLIVSGADDSATLRALTPITLYFVRVIAENALGQSRSSAVINVTTEEEAPSGFPREVQVHPTGAQSIKVTWKPPSLESQHGRIRGYYVGYRMSQSPDNYVFQQVESNPRTEHQSTYITGLRPSTHYDIVLKAFNSVGAGPTSSKTSGRTLETDPAPSPTFGKRETSLPFYKNITLVVSVLVCSLVVLVLLFAVVVCFKKHSHDQRDLDDYDSSKAAEDSLKMSVTSMSLPTKPPKLPPYTCPAGKTDYAEPYVCNDSAVSKKHPDGLFATIKRCPTRPMYMPASYKQGSEAFCTHNTIHEDCIQSYSSSNPGNNTKLMR</sequence>
<dbReference type="InterPro" id="IPR003961">
    <property type="entry name" value="FN3_dom"/>
</dbReference>
<evidence type="ECO:0000313" key="6">
    <source>
        <dbReference type="EMBL" id="GIY68535.1"/>
    </source>
</evidence>
<evidence type="ECO:0000256" key="3">
    <source>
        <dbReference type="SAM" id="MobiDB-lite"/>
    </source>
</evidence>
<keyword evidence="4" id="KW-0472">Membrane</keyword>
<comment type="caution">
    <text evidence="6">The sequence shown here is derived from an EMBL/GenBank/DDBJ whole genome shotgun (WGS) entry which is preliminary data.</text>
</comment>
<dbReference type="SUPFAM" id="SSF49265">
    <property type="entry name" value="Fibronectin type III"/>
    <property type="match status" value="1"/>
</dbReference>
<evidence type="ECO:0000256" key="2">
    <source>
        <dbReference type="ARBA" id="ARBA00023157"/>
    </source>
</evidence>
<proteinExistence type="predicted"/>
<dbReference type="Pfam" id="PF07679">
    <property type="entry name" value="I-set"/>
    <property type="match status" value="1"/>
</dbReference>
<dbReference type="CDD" id="cd00063">
    <property type="entry name" value="FN3"/>
    <property type="match status" value="2"/>
</dbReference>
<gene>
    <name evidence="6" type="primary">CNTN1</name>
    <name evidence="6" type="ORF">CDAR_494391</name>
</gene>
<dbReference type="GO" id="GO:0009653">
    <property type="term" value="P:anatomical structure morphogenesis"/>
    <property type="evidence" value="ECO:0007669"/>
    <property type="project" value="UniProtKB-ARBA"/>
</dbReference>
<dbReference type="SMART" id="SM00060">
    <property type="entry name" value="FN3"/>
    <property type="match status" value="2"/>
</dbReference>
<dbReference type="PROSITE" id="PS50853">
    <property type="entry name" value="FN3"/>
    <property type="match status" value="2"/>
</dbReference>
<feature type="domain" description="Fibronectin type-III" evidence="5">
    <location>
        <begin position="239"/>
        <end position="338"/>
    </location>
</feature>
<keyword evidence="7" id="KW-1185">Reference proteome</keyword>
<evidence type="ECO:0000256" key="1">
    <source>
        <dbReference type="ARBA" id="ARBA00022737"/>
    </source>
</evidence>
<reference evidence="6 7" key="1">
    <citation type="submission" date="2021-06" db="EMBL/GenBank/DDBJ databases">
        <title>Caerostris darwini draft genome.</title>
        <authorList>
            <person name="Kono N."/>
            <person name="Arakawa K."/>
        </authorList>
    </citation>
    <scope>NUCLEOTIDE SEQUENCE [LARGE SCALE GENOMIC DNA]</scope>
</reference>
<dbReference type="GO" id="GO:0098609">
    <property type="term" value="P:cell-cell adhesion"/>
    <property type="evidence" value="ECO:0007669"/>
    <property type="project" value="TreeGrafter"/>
</dbReference>
<dbReference type="Pfam" id="PF00041">
    <property type="entry name" value="fn3"/>
    <property type="match status" value="2"/>
</dbReference>
<keyword evidence="4" id="KW-0812">Transmembrane</keyword>
<dbReference type="InterPro" id="IPR036179">
    <property type="entry name" value="Ig-like_dom_sf"/>
</dbReference>
<dbReference type="Proteomes" id="UP001054837">
    <property type="component" value="Unassembled WGS sequence"/>
</dbReference>
<dbReference type="InterPro" id="IPR013783">
    <property type="entry name" value="Ig-like_fold"/>
</dbReference>
<feature type="transmembrane region" description="Helical" evidence="4">
    <location>
        <begin position="359"/>
        <end position="383"/>
    </location>
</feature>
<evidence type="ECO:0000313" key="7">
    <source>
        <dbReference type="Proteomes" id="UP001054837"/>
    </source>
</evidence>
<dbReference type="PANTHER" id="PTHR44170:SF6">
    <property type="entry name" value="CONTACTIN"/>
    <property type="match status" value="1"/>
</dbReference>
<name>A0AAV4VGB5_9ARAC</name>
<dbReference type="InterPro" id="IPR036116">
    <property type="entry name" value="FN3_sf"/>
</dbReference>
<dbReference type="Gene3D" id="2.60.40.10">
    <property type="entry name" value="Immunoglobulins"/>
    <property type="match status" value="3"/>
</dbReference>
<dbReference type="EMBL" id="BPLQ01012876">
    <property type="protein sequence ID" value="GIY68535.1"/>
    <property type="molecule type" value="Genomic_DNA"/>
</dbReference>
<keyword evidence="4" id="KW-1133">Transmembrane helix</keyword>
<evidence type="ECO:0000256" key="4">
    <source>
        <dbReference type="SAM" id="Phobius"/>
    </source>
</evidence>
<organism evidence="6 7">
    <name type="scientific">Caerostris darwini</name>
    <dbReference type="NCBI Taxonomy" id="1538125"/>
    <lineage>
        <taxon>Eukaryota</taxon>
        <taxon>Metazoa</taxon>
        <taxon>Ecdysozoa</taxon>
        <taxon>Arthropoda</taxon>
        <taxon>Chelicerata</taxon>
        <taxon>Arachnida</taxon>
        <taxon>Araneae</taxon>
        <taxon>Araneomorphae</taxon>
        <taxon>Entelegynae</taxon>
        <taxon>Araneoidea</taxon>
        <taxon>Araneidae</taxon>
        <taxon>Caerostris</taxon>
    </lineage>
</organism>
<accession>A0AAV4VGB5</accession>
<feature type="domain" description="Fibronectin type-III" evidence="5">
    <location>
        <begin position="138"/>
        <end position="234"/>
    </location>
</feature>
<dbReference type="SUPFAM" id="SSF48726">
    <property type="entry name" value="Immunoglobulin"/>
    <property type="match status" value="1"/>
</dbReference>
<dbReference type="GO" id="GO:0030154">
    <property type="term" value="P:cell differentiation"/>
    <property type="evidence" value="ECO:0007669"/>
    <property type="project" value="UniProtKB-ARBA"/>
</dbReference>
<feature type="region of interest" description="Disordered" evidence="3">
    <location>
        <begin position="324"/>
        <end position="345"/>
    </location>
</feature>
<protein>
    <submittedName>
        <fullName evidence="6">Contactin-1</fullName>
    </submittedName>
</protein>
<dbReference type="InterPro" id="IPR013098">
    <property type="entry name" value="Ig_I-set"/>
</dbReference>
<dbReference type="AlphaFoldDB" id="A0AAV4VGB5"/>